<comment type="caution">
    <text evidence="3">The sequence shown here is derived from an EMBL/GenBank/DDBJ whole genome shotgun (WGS) entry which is preliminary data.</text>
</comment>
<protein>
    <recommendedName>
        <fullName evidence="5">Lipoprotein</fullName>
    </recommendedName>
</protein>
<organism evidence="3 4">
    <name type="scientific">Noviherbaspirillum pedocola</name>
    <dbReference type="NCBI Taxonomy" id="2801341"/>
    <lineage>
        <taxon>Bacteria</taxon>
        <taxon>Pseudomonadati</taxon>
        <taxon>Pseudomonadota</taxon>
        <taxon>Betaproteobacteria</taxon>
        <taxon>Burkholderiales</taxon>
        <taxon>Oxalobacteraceae</taxon>
        <taxon>Noviherbaspirillum</taxon>
    </lineage>
</organism>
<sequence>MMKLPLKLTGVIGMALLGGCASFGNAPPHSIVGDALNFASYRSENVDRNRVGVAQVFEMDGKTVLQMQSASQTTPRISDAEGNPVSYTTTGSYIVLDRTPNQFTVSQGDRTATIARALGLPVPGSRAGSHVSPSMAPASGRSDLISKPVLSGALNSLPGEDMKVLANDADARERYLKMLESLQTQLNELRIALQKLGPPAQVGTVRAAHAKRKIAQKGPRRMVAHKPPVAPATLADGADGKGASPAPAGSALMP</sequence>
<name>A0A934W6D2_9BURK</name>
<feature type="region of interest" description="Disordered" evidence="1">
    <location>
        <begin position="212"/>
        <end position="254"/>
    </location>
</feature>
<evidence type="ECO:0008006" key="5">
    <source>
        <dbReference type="Google" id="ProtNLM"/>
    </source>
</evidence>
<feature type="compositionally biased region" description="Low complexity" evidence="1">
    <location>
        <begin position="235"/>
        <end position="254"/>
    </location>
</feature>
<feature type="compositionally biased region" description="Basic residues" evidence="1">
    <location>
        <begin position="212"/>
        <end position="224"/>
    </location>
</feature>
<dbReference type="EMBL" id="JAEPBG010000006">
    <property type="protein sequence ID" value="MBK4736077.1"/>
    <property type="molecule type" value="Genomic_DNA"/>
</dbReference>
<feature type="signal peptide" evidence="2">
    <location>
        <begin position="1"/>
        <end position="26"/>
    </location>
</feature>
<feature type="region of interest" description="Disordered" evidence="1">
    <location>
        <begin position="124"/>
        <end position="143"/>
    </location>
</feature>
<reference evidence="3" key="1">
    <citation type="submission" date="2021-01" db="EMBL/GenBank/DDBJ databases">
        <title>Genome sequence of strain Noviherbaspirillum sp. DKR-6.</title>
        <authorList>
            <person name="Chaudhary D.K."/>
        </authorList>
    </citation>
    <scope>NUCLEOTIDE SEQUENCE</scope>
    <source>
        <strain evidence="3">DKR-6</strain>
    </source>
</reference>
<keyword evidence="2" id="KW-0732">Signal</keyword>
<evidence type="ECO:0000256" key="1">
    <source>
        <dbReference type="SAM" id="MobiDB-lite"/>
    </source>
</evidence>
<proteinExistence type="predicted"/>
<dbReference type="AlphaFoldDB" id="A0A934W6D2"/>
<dbReference type="Proteomes" id="UP000622890">
    <property type="component" value="Unassembled WGS sequence"/>
</dbReference>
<evidence type="ECO:0000313" key="4">
    <source>
        <dbReference type="Proteomes" id="UP000622890"/>
    </source>
</evidence>
<feature type="chain" id="PRO_5037164968" description="Lipoprotein" evidence="2">
    <location>
        <begin position="27"/>
        <end position="254"/>
    </location>
</feature>
<gene>
    <name evidence="3" type="ORF">JJB74_15755</name>
</gene>
<dbReference type="PROSITE" id="PS51257">
    <property type="entry name" value="PROKAR_LIPOPROTEIN"/>
    <property type="match status" value="1"/>
</dbReference>
<evidence type="ECO:0000256" key="2">
    <source>
        <dbReference type="SAM" id="SignalP"/>
    </source>
</evidence>
<dbReference type="RefSeq" id="WP_234484210.1">
    <property type="nucleotide sequence ID" value="NZ_JAEPBG010000006.1"/>
</dbReference>
<evidence type="ECO:0000313" key="3">
    <source>
        <dbReference type="EMBL" id="MBK4736077.1"/>
    </source>
</evidence>
<accession>A0A934W6D2</accession>
<keyword evidence="4" id="KW-1185">Reference proteome</keyword>